<reference evidence="1" key="2">
    <citation type="journal article" date="2016" name="Mol. Ecol.">
        <title>Population genomics of the filarial nematode parasite Wuchereria bancrofti from mosquitoes.</title>
        <authorList>
            <person name="Small S.T."/>
            <person name="Reimer L.J."/>
            <person name="Tisch D.J."/>
            <person name="King C.L."/>
            <person name="Christensen B.M."/>
            <person name="Siba P.M."/>
            <person name="Kazura J.W."/>
            <person name="Serre D."/>
            <person name="Zimmerman P.A."/>
        </authorList>
    </citation>
    <scope>NUCLEOTIDE SEQUENCE</scope>
    <source>
        <strain evidence="1">pt0022</strain>
    </source>
</reference>
<evidence type="ECO:0000313" key="2">
    <source>
        <dbReference type="WBParaSite" id="mrna-Wban_01359"/>
    </source>
</evidence>
<reference evidence="1" key="1">
    <citation type="submission" date="2015-03" db="EMBL/GenBank/DDBJ databases">
        <title>Wuchereria bancrofti Genome Sequencing Papua New Guinea Strain.</title>
        <authorList>
            <person name="Small S.T."/>
            <person name="Serre D."/>
            <person name="Zimmerman P.A."/>
        </authorList>
    </citation>
    <scope>NUCLEOTIDE SEQUENCE [LARGE SCALE GENOMIC DNA]</scope>
    <source>
        <strain evidence="1">pt0022</strain>
    </source>
</reference>
<accession>A0AAF5PJ99</accession>
<dbReference type="AlphaFoldDB" id="A0AAF5PJ99"/>
<sequence length="143" mass="15983">MCWLLLCGYSAKFYVSYRNHSVEFIFPKFPEPQLYHHSVEGTGAANILGEQYVDTDDVQEEKGAIQYEGRIHQAATADDNSSSWSSTAHSNAFCMLCVWLPDRMVAQCAEVFVQSLSHHSRASTSGAVIEQGSIAFNGRNNKW</sequence>
<organism evidence="1 2">
    <name type="scientific">Wuchereria bancrofti</name>
    <dbReference type="NCBI Taxonomy" id="6293"/>
    <lineage>
        <taxon>Eukaryota</taxon>
        <taxon>Metazoa</taxon>
        <taxon>Ecdysozoa</taxon>
        <taxon>Nematoda</taxon>
        <taxon>Chromadorea</taxon>
        <taxon>Rhabditida</taxon>
        <taxon>Spirurina</taxon>
        <taxon>Spiruromorpha</taxon>
        <taxon>Filarioidea</taxon>
        <taxon>Onchocercidae</taxon>
        <taxon>Wuchereria</taxon>
    </lineage>
</organism>
<protein>
    <submittedName>
        <fullName evidence="2">Uncharacterized protein</fullName>
    </submittedName>
</protein>
<proteinExistence type="predicted"/>
<evidence type="ECO:0000313" key="1">
    <source>
        <dbReference type="Proteomes" id="UP000093561"/>
    </source>
</evidence>
<dbReference type="Proteomes" id="UP000093561">
    <property type="component" value="Unassembled WGS sequence"/>
</dbReference>
<name>A0AAF5PJ99_WUCBA</name>
<reference evidence="2" key="3">
    <citation type="submission" date="2024-02" db="UniProtKB">
        <authorList>
            <consortium name="WormBaseParasite"/>
        </authorList>
    </citation>
    <scope>IDENTIFICATION</scope>
    <source>
        <strain evidence="2">pt0022</strain>
    </source>
</reference>
<dbReference type="WBParaSite" id="mrna-Wban_01359">
    <property type="protein sequence ID" value="mrna-Wban_01359"/>
    <property type="gene ID" value="Wban_01359"/>
</dbReference>